<keyword evidence="2" id="KW-1185">Reference proteome</keyword>
<reference evidence="1 2" key="1">
    <citation type="submission" date="2018-08" db="EMBL/GenBank/DDBJ databases">
        <title>Pallidiluteibacterium maritimus gen. nov., sp. nov., isolated from coastal sediment.</title>
        <authorList>
            <person name="Zhou L.Y."/>
        </authorList>
    </citation>
    <scope>NUCLEOTIDE SEQUENCE [LARGE SCALE GENOMIC DNA]</scope>
    <source>
        <strain evidence="1 2">XSD2</strain>
    </source>
</reference>
<sequence>MSFKIFSLQLTGKIKPTATIEQQRARLRADYDAFLKTESSEELKLFLELEAWANSESYKNKKKEIEGLSFKGSKEEKEWKEFERLKKSGSIKKYFLVEGSSDLKRFEKERESDKLKSYYALLDYMKEGQFEKDKKEITSQVFKGSVEEKHLLEYKKLAKSAGIKAYLELHGLEVLKRHEALANSEKFKEYNELKNASDRSKEDKAAFKKIMGDSEIKAYFKLEKSKKLRLYKEISSSHDLKRYHELKALVESKEFREKEAFLKDKQKFEKSEAYKKQTEFKRLAADDTVKFVLKYEKSSLYKNYLDVKDSFDLKRYHELDALLQSEEYRKQKAWLEDKKRWEKTPEYARYQQYLKDKQIPDFVNYFKYKDSNDFDLFKNLEVVFEDDFSGRKLDSEKWSTATPVAGKLLGENYAMPGDLNIFTSGDNLKVEDKLVIQVKKEKAKGKVWQMPAGFVPTDFEYTSGLVSSAPKFMVEDGILEAKIKFDPVKQVVSSLYLTGEKATNRVNLLEMGARNHLGFTFMNGNGKVESQGIDISNLKKNTYIFSVEKAGSTFTWKINEVEILKQEKPEMNKQLFIEASSLVINPVSSAVNFEIEWVKCYRRK</sequence>
<proteinExistence type="predicted"/>
<dbReference type="Proteomes" id="UP000265926">
    <property type="component" value="Unassembled WGS sequence"/>
</dbReference>
<dbReference type="InterPro" id="IPR013320">
    <property type="entry name" value="ConA-like_dom_sf"/>
</dbReference>
<protein>
    <recommendedName>
        <fullName evidence="3">GH16 domain-containing protein</fullName>
    </recommendedName>
</protein>
<accession>A0A399SVD3</accession>
<gene>
    <name evidence="1" type="ORF">D1614_12850</name>
</gene>
<dbReference type="RefSeq" id="WP_119438346.1">
    <property type="nucleotide sequence ID" value="NZ_QWGR01000006.1"/>
</dbReference>
<dbReference type="Gene3D" id="2.60.120.200">
    <property type="match status" value="1"/>
</dbReference>
<comment type="caution">
    <text evidence="1">The sequence shown here is derived from an EMBL/GenBank/DDBJ whole genome shotgun (WGS) entry which is preliminary data.</text>
</comment>
<dbReference type="EMBL" id="QWGR01000006">
    <property type="protein sequence ID" value="RIJ48000.1"/>
    <property type="molecule type" value="Genomic_DNA"/>
</dbReference>
<evidence type="ECO:0000313" key="1">
    <source>
        <dbReference type="EMBL" id="RIJ48000.1"/>
    </source>
</evidence>
<dbReference type="SUPFAM" id="SSF49899">
    <property type="entry name" value="Concanavalin A-like lectins/glucanases"/>
    <property type="match status" value="1"/>
</dbReference>
<dbReference type="OrthoDB" id="9809583at2"/>
<name>A0A399SVD3_9BACT</name>
<organism evidence="1 2">
    <name type="scientific">Maribellus luteus</name>
    <dbReference type="NCBI Taxonomy" id="2305463"/>
    <lineage>
        <taxon>Bacteria</taxon>
        <taxon>Pseudomonadati</taxon>
        <taxon>Bacteroidota</taxon>
        <taxon>Bacteroidia</taxon>
        <taxon>Marinilabiliales</taxon>
        <taxon>Prolixibacteraceae</taxon>
        <taxon>Maribellus</taxon>
    </lineage>
</organism>
<evidence type="ECO:0000313" key="2">
    <source>
        <dbReference type="Proteomes" id="UP000265926"/>
    </source>
</evidence>
<dbReference type="GO" id="GO:0005975">
    <property type="term" value="P:carbohydrate metabolic process"/>
    <property type="evidence" value="ECO:0007669"/>
    <property type="project" value="UniProtKB-ARBA"/>
</dbReference>
<evidence type="ECO:0008006" key="3">
    <source>
        <dbReference type="Google" id="ProtNLM"/>
    </source>
</evidence>
<dbReference type="GO" id="GO:0004553">
    <property type="term" value="F:hydrolase activity, hydrolyzing O-glycosyl compounds"/>
    <property type="evidence" value="ECO:0007669"/>
    <property type="project" value="UniProtKB-ARBA"/>
</dbReference>
<dbReference type="AlphaFoldDB" id="A0A399SVD3"/>